<keyword evidence="3" id="KW-1185">Reference proteome</keyword>
<name>A0A9Q0MKM0_9DIPT</name>
<dbReference type="AlphaFoldDB" id="A0A9Q0MKM0"/>
<evidence type="ECO:0000313" key="3">
    <source>
        <dbReference type="Proteomes" id="UP001151699"/>
    </source>
</evidence>
<evidence type="ECO:0000313" key="2">
    <source>
        <dbReference type="EMBL" id="KAJ6619122.1"/>
    </source>
</evidence>
<organism evidence="2 3">
    <name type="scientific">Pseudolycoriella hygida</name>
    <dbReference type="NCBI Taxonomy" id="35572"/>
    <lineage>
        <taxon>Eukaryota</taxon>
        <taxon>Metazoa</taxon>
        <taxon>Ecdysozoa</taxon>
        <taxon>Arthropoda</taxon>
        <taxon>Hexapoda</taxon>
        <taxon>Insecta</taxon>
        <taxon>Pterygota</taxon>
        <taxon>Neoptera</taxon>
        <taxon>Endopterygota</taxon>
        <taxon>Diptera</taxon>
        <taxon>Nematocera</taxon>
        <taxon>Sciaroidea</taxon>
        <taxon>Sciaridae</taxon>
        <taxon>Pseudolycoriella</taxon>
    </lineage>
</organism>
<protein>
    <recommendedName>
        <fullName evidence="1">NYN domain-containing protein</fullName>
    </recommendedName>
</protein>
<dbReference type="GO" id="GO:0004540">
    <property type="term" value="F:RNA nuclease activity"/>
    <property type="evidence" value="ECO:0007669"/>
    <property type="project" value="InterPro"/>
</dbReference>
<dbReference type="EMBL" id="WJQU01004119">
    <property type="protein sequence ID" value="KAJ6619122.1"/>
    <property type="molecule type" value="Genomic_DNA"/>
</dbReference>
<feature type="non-terminal residue" evidence="2">
    <location>
        <position position="1"/>
    </location>
</feature>
<proteinExistence type="predicted"/>
<dbReference type="Proteomes" id="UP001151699">
    <property type="component" value="Unassembled WGS sequence"/>
</dbReference>
<feature type="domain" description="NYN" evidence="1">
    <location>
        <begin position="4"/>
        <end position="120"/>
    </location>
</feature>
<evidence type="ECO:0000259" key="1">
    <source>
        <dbReference type="Pfam" id="PF01936"/>
    </source>
</evidence>
<dbReference type="InterPro" id="IPR021139">
    <property type="entry name" value="NYN"/>
</dbReference>
<dbReference type="Pfam" id="PF01936">
    <property type="entry name" value="NYN"/>
    <property type="match status" value="1"/>
</dbReference>
<gene>
    <name evidence="2" type="ORF">Bhyg_17250</name>
</gene>
<dbReference type="OrthoDB" id="8117466at2759"/>
<accession>A0A9Q0MKM0</accession>
<reference evidence="2" key="1">
    <citation type="submission" date="2022-07" db="EMBL/GenBank/DDBJ databases">
        <authorList>
            <person name="Trinca V."/>
            <person name="Uliana J.V.C."/>
            <person name="Torres T.T."/>
            <person name="Ward R.J."/>
            <person name="Monesi N."/>
        </authorList>
    </citation>
    <scope>NUCLEOTIDE SEQUENCE</scope>
    <source>
        <strain evidence="2">HSMRA1968</strain>
        <tissue evidence="2">Whole embryos</tissue>
    </source>
</reference>
<feature type="non-terminal residue" evidence="2">
    <location>
        <position position="353"/>
    </location>
</feature>
<comment type="caution">
    <text evidence="2">The sequence shown here is derived from an EMBL/GenBank/DDBJ whole genome shotgun (WGS) entry which is preliminary data.</text>
</comment>
<dbReference type="Gene3D" id="3.40.50.1010">
    <property type="entry name" value="5'-nuclease"/>
    <property type="match status" value="1"/>
</dbReference>
<sequence>PRCRIEIGKLFNIARKDRLVLQARLYGSEPPALDSVWGAIRKKDIEVSVSARSSWNDREKEIDTKLTADAVDDIITYKKYASHSDSAVVIFSGDKDMSSTIRKAKQYKWNIEIWSFKKAICNEFVQDKQIQTFFIDNDDYFENVSFIVVEHRGRIPRDRSFVIRYSGLDTTKPKSIQTFTNSIVRWSSEIFRLPVMVRFNESIIILVVVCAQKRNECVIYDFTKDVWSNCDRLQEKIRQGFPSVTEIEFLTYVQYIQANVDLGCEVDDQNFPNDDECPVGHPDYPVDESFTTVLRKTRRSNQKFSTSCAFGFKCANGTKCARVHSHEEKEYFKTESSPARRYNYKTKLCYHNN</sequence>